<gene>
    <name evidence="3" type="ORF">FE392_19365</name>
</gene>
<sequence length="190" mass="21776">MQTITVPFYDDELYVVEYNNEPHVPMRPIVEGMGLDWKSQLTKLRQRFKSTVVEIPMVAADGKIRDMVSLPLRKLAGWLQTIYPNKVKPEIRDKVICYQNECDDVLYDYWTKGIAINPRKRSVMEELNEACAEFKRDKQLASVFGTGLNTWKHVSVEHKSKIRGLAEEVAGLALDFVLAEIGKGKTSRTE</sequence>
<name>A0ABU4SF53_9GAMM</name>
<dbReference type="Pfam" id="PF10549">
    <property type="entry name" value="ORF11CD3"/>
    <property type="match status" value="1"/>
</dbReference>
<evidence type="ECO:0000313" key="4">
    <source>
        <dbReference type="Proteomes" id="UP001271890"/>
    </source>
</evidence>
<evidence type="ECO:0008006" key="5">
    <source>
        <dbReference type="Google" id="ProtNLM"/>
    </source>
</evidence>
<comment type="caution">
    <text evidence="3">The sequence shown here is derived from an EMBL/GenBank/DDBJ whole genome shotgun (WGS) entry which is preliminary data.</text>
</comment>
<dbReference type="InterPro" id="IPR018877">
    <property type="entry name" value="Phage_P22_Orf201_C"/>
</dbReference>
<dbReference type="EMBL" id="VCDN01000155">
    <property type="protein sequence ID" value="MDX7989418.1"/>
    <property type="molecule type" value="Genomic_DNA"/>
</dbReference>
<accession>A0ABU4SF53</accession>
<evidence type="ECO:0000259" key="1">
    <source>
        <dbReference type="Pfam" id="PF10547"/>
    </source>
</evidence>
<keyword evidence="4" id="KW-1185">Reference proteome</keyword>
<dbReference type="InterPro" id="IPR018875">
    <property type="entry name" value="Antirepressor_Ant_N"/>
</dbReference>
<feature type="domain" description="Bacteriophage P22 Orf201 C-terminal" evidence="2">
    <location>
        <begin position="122"/>
        <end position="153"/>
    </location>
</feature>
<dbReference type="Proteomes" id="UP001271890">
    <property type="component" value="Unassembled WGS sequence"/>
</dbReference>
<organism evidence="3 4">
    <name type="scientific">Xenorhabdus santafensis</name>
    <dbReference type="NCBI Taxonomy" id="2582833"/>
    <lineage>
        <taxon>Bacteria</taxon>
        <taxon>Pseudomonadati</taxon>
        <taxon>Pseudomonadota</taxon>
        <taxon>Gammaproteobacteria</taxon>
        <taxon>Enterobacterales</taxon>
        <taxon>Morganellaceae</taxon>
        <taxon>Xenorhabdus</taxon>
    </lineage>
</organism>
<protein>
    <recommendedName>
        <fullName evidence="5">Antirepressor</fullName>
    </recommendedName>
</protein>
<dbReference type="Pfam" id="PF10547">
    <property type="entry name" value="P22_AR_N"/>
    <property type="match status" value="1"/>
</dbReference>
<dbReference type="RefSeq" id="WP_319931788.1">
    <property type="nucleotide sequence ID" value="NZ_VCDN01000155.1"/>
</dbReference>
<reference evidence="4" key="1">
    <citation type="journal article" date="2024" name="Toxins">
        <title>Genome Sequence Analysis of Native Xenorhabdus Strains Isolated from Entomopathogenic Nematodes in Argentina.</title>
        <authorList>
            <person name="Palma L."/>
            <person name="Frizzo L."/>
            <person name="Kaiser S."/>
            <person name="Berry C."/>
            <person name="Caballero P."/>
            <person name="Bode H.B."/>
            <person name="Del Valle E.E."/>
        </authorList>
    </citation>
    <scope>NUCLEOTIDE SEQUENCE [LARGE SCALE GENOMIC DNA]</scope>
    <source>
        <strain evidence="4">12</strain>
    </source>
</reference>
<proteinExistence type="predicted"/>
<evidence type="ECO:0000259" key="2">
    <source>
        <dbReference type="Pfam" id="PF10549"/>
    </source>
</evidence>
<feature type="domain" description="Antirepressor protein ant N-terminal" evidence="1">
    <location>
        <begin position="5"/>
        <end position="115"/>
    </location>
</feature>
<evidence type="ECO:0000313" key="3">
    <source>
        <dbReference type="EMBL" id="MDX7989418.1"/>
    </source>
</evidence>
<dbReference type="PRINTS" id="PR01994">
    <property type="entry name" value="ANTIREPRESSR"/>
</dbReference>